<proteinExistence type="predicted"/>
<dbReference type="STRING" id="375175.AYR53_02265"/>
<organism evidence="1 2">
    <name type="scientific">Loigolactobacillus backii</name>
    <dbReference type="NCBI Taxonomy" id="375175"/>
    <lineage>
        <taxon>Bacteria</taxon>
        <taxon>Bacillati</taxon>
        <taxon>Bacillota</taxon>
        <taxon>Bacilli</taxon>
        <taxon>Lactobacillales</taxon>
        <taxon>Lactobacillaceae</taxon>
        <taxon>Loigolactobacillus</taxon>
    </lineage>
</organism>
<dbReference type="OrthoDB" id="2289697at2"/>
<dbReference type="Proteomes" id="UP000078582">
    <property type="component" value="Chromosome"/>
</dbReference>
<accession>A0A192H009</accession>
<reference evidence="1 2" key="1">
    <citation type="submission" date="2016-03" db="EMBL/GenBank/DDBJ databases">
        <title>Pediococcus and Lactobacillus from brewery environment - whole genome sequencing and assembly.</title>
        <authorList>
            <person name="Behr J."/>
            <person name="Geissler A.J."/>
            <person name="Vogel R.F."/>
        </authorList>
    </citation>
    <scope>NUCLEOTIDE SEQUENCE [LARGE SCALE GENOMIC DNA]</scope>
    <source>
        <strain evidence="1 2">TMW 1.1989</strain>
    </source>
</reference>
<dbReference type="RefSeq" id="WP_068226049.1">
    <property type="nucleotide sequence ID" value="NZ_CP014623.1"/>
</dbReference>
<keyword evidence="2" id="KW-1185">Reference proteome</keyword>
<name>A0A192H009_9LACO</name>
<evidence type="ECO:0000313" key="1">
    <source>
        <dbReference type="EMBL" id="ANK61690.1"/>
    </source>
</evidence>
<dbReference type="KEGG" id="lbt:AYR52_11060"/>
<sequence length="197" mass="22724">MTVSKQIQAQIQKYAKVCTKLPLTADEPTYFERMGERANVEINRHHHQIGGLRIAPQAHLEEAEELAGYMTDYVQDCVEKKQMTEQAALEQAKKVFTRHSPDNPLVVDERYNQWQAYYREIDNQTKQAIWLLYLSRMLFGLVIGGILGIFGEIWYEDQVVGMIFWIMLLLGLILGFAMGLATNAWIALRSNSTNKKR</sequence>
<evidence type="ECO:0000313" key="2">
    <source>
        <dbReference type="Proteomes" id="UP000078582"/>
    </source>
</evidence>
<gene>
    <name evidence="1" type="ORF">AYR53_02265</name>
</gene>
<dbReference type="GeneID" id="42981060"/>
<protein>
    <submittedName>
        <fullName evidence="1">Uncharacterized protein</fullName>
    </submittedName>
</protein>
<dbReference type="AlphaFoldDB" id="A0A192H009"/>
<dbReference type="EMBL" id="CP014873">
    <property type="protein sequence ID" value="ANK61690.1"/>
    <property type="molecule type" value="Genomic_DNA"/>
</dbReference>